<keyword evidence="5" id="KW-0547">Nucleotide-binding</keyword>
<evidence type="ECO:0000256" key="2">
    <source>
        <dbReference type="ARBA" id="ARBA00022484"/>
    </source>
</evidence>
<dbReference type="PROSITE" id="PS50522">
    <property type="entry name" value="RDRP_PHAGE"/>
    <property type="match status" value="1"/>
</dbReference>
<dbReference type="GO" id="GO:0039694">
    <property type="term" value="P:viral RNA genome replication"/>
    <property type="evidence" value="ECO:0007669"/>
    <property type="project" value="InterPro"/>
</dbReference>
<reference evidence="11" key="1">
    <citation type="submission" date="2015-08" db="EMBL/GenBank/DDBJ databases">
        <authorList>
            <person name="Babu N.S."/>
            <person name="Beckwith C.J."/>
            <person name="Beseler K.G."/>
            <person name="Brison A."/>
            <person name="Carone J.V."/>
            <person name="Caskin T.P."/>
            <person name="Diamond M."/>
            <person name="Durham M.E."/>
            <person name="Foxe J.M."/>
            <person name="Go M."/>
            <person name="Henderson B.A."/>
            <person name="Jones I.B."/>
            <person name="McGettigan J.A."/>
            <person name="Micheletti S.J."/>
            <person name="Nasrallah M.E."/>
            <person name="Ortiz D."/>
            <person name="Piller C.R."/>
            <person name="Privatt S.R."/>
            <person name="Schneider S.L."/>
            <person name="Sharp S."/>
            <person name="Smith T.C."/>
            <person name="Stanton J.D."/>
            <person name="Ullery H.E."/>
            <person name="Wilson R.J."/>
            <person name="Serrano M.G."/>
            <person name="Buck G."/>
            <person name="Lee V."/>
            <person name="Wang Y."/>
            <person name="Carvalho R."/>
            <person name="Voegtly L."/>
            <person name="Shi R."/>
            <person name="Duckworth R."/>
            <person name="Johnson A."/>
            <person name="Loviza R."/>
            <person name="Walstead R."/>
            <person name="Shah Z."/>
            <person name="Kiflezghi M."/>
            <person name="Wade K."/>
            <person name="Ball S.L."/>
            <person name="Bradley K.W."/>
            <person name="Asai D.J."/>
            <person name="Bowman C.A."/>
            <person name="Russell D.A."/>
            <person name="Pope W.H."/>
            <person name="Jacobs-Sera D."/>
            <person name="Hendrix R.W."/>
            <person name="Hatfull G.F."/>
        </authorList>
    </citation>
    <scope>NUCLEOTIDE SEQUENCE</scope>
    <source>
        <strain evidence="11">AVE008</strain>
    </source>
</reference>
<evidence type="ECO:0000313" key="11">
    <source>
        <dbReference type="EMBL" id="AMQ23539.1"/>
    </source>
</evidence>
<dbReference type="SUPFAM" id="SSF56672">
    <property type="entry name" value="DNA/RNA polymerases"/>
    <property type="match status" value="1"/>
</dbReference>
<keyword evidence="2" id="KW-0696">RNA-directed RNA polymerase</keyword>
<dbReference type="InterPro" id="IPR043502">
    <property type="entry name" value="DNA/RNA_pol_sf"/>
</dbReference>
<reference evidence="11" key="2">
    <citation type="journal article" date="2016" name="PLoS Biol.">
        <title>Hyperexpansion of RNA Bacteriophage Diversity.</title>
        <authorList>
            <person name="Krishnamurthy S.R."/>
            <person name="Janowski A.B."/>
            <person name="Zhao G."/>
            <person name="Barouch D."/>
            <person name="Wang D."/>
        </authorList>
    </citation>
    <scope>NUCLEOTIDE SEQUENCE</scope>
    <source>
        <strain evidence="11">AVE008</strain>
    </source>
</reference>
<keyword evidence="9" id="KW-0479">Metal-binding</keyword>
<feature type="binding site" evidence="9">
    <location>
        <position position="466"/>
    </location>
    <ligand>
        <name>Mg(2+)</name>
        <dbReference type="ChEBI" id="CHEBI:18420"/>
        <label>2</label>
    </ligand>
</feature>
<evidence type="ECO:0000256" key="5">
    <source>
        <dbReference type="ARBA" id="ARBA00022741"/>
    </source>
</evidence>
<comment type="catalytic activity">
    <reaction evidence="8">
        <text>RNA(n) + a ribonucleoside 5'-triphosphate = RNA(n+1) + diphosphate</text>
        <dbReference type="Rhea" id="RHEA:21248"/>
        <dbReference type="Rhea" id="RHEA-COMP:14527"/>
        <dbReference type="Rhea" id="RHEA-COMP:17342"/>
        <dbReference type="ChEBI" id="CHEBI:33019"/>
        <dbReference type="ChEBI" id="CHEBI:61557"/>
        <dbReference type="ChEBI" id="CHEBI:140395"/>
        <dbReference type="EC" id="2.7.7.48"/>
    </reaction>
</comment>
<evidence type="ECO:0000256" key="8">
    <source>
        <dbReference type="ARBA" id="ARBA00048744"/>
    </source>
</evidence>
<evidence type="ECO:0000256" key="9">
    <source>
        <dbReference type="PIRSR" id="PIRSR605093-1"/>
    </source>
</evidence>
<feature type="binding site" evidence="9">
    <location>
        <position position="465"/>
    </location>
    <ligand>
        <name>Mg(2+)</name>
        <dbReference type="ChEBI" id="CHEBI:18420"/>
        <label>2</label>
    </ligand>
</feature>
<dbReference type="InterPro" id="IPR007096">
    <property type="entry name" value="RNA-dir_Rpol_cat_phage"/>
</dbReference>
<organism evidence="11">
    <name type="scientific">Leviviridae sp</name>
    <dbReference type="NCBI Taxonomy" id="2027243"/>
    <lineage>
        <taxon>Viruses</taxon>
        <taxon>Riboviria</taxon>
        <taxon>Orthornavirae</taxon>
        <taxon>Lenarviricota</taxon>
        <taxon>Leviviricetes</taxon>
        <taxon>Norzivirales</taxon>
        <taxon>Fiersviridae</taxon>
    </lineage>
</organism>
<sequence>MFMLMSKKDSTNKATNLVLEFTALRDYFSTRGRVNSARISLRMDGEVLSERDAYRVLDSYILFTLLQRDILSNFSTGRQNTSAYYTMYFYQLLNFDVKYVVDQLKSFNAWLKRTTPPLRKVSVRSFKKTSSEVLGFNRKSPLFKLMLPVIYGDMSAVRVQGSYDAKPYTEVVKFLNDGSCFISRLTLEDVSSTLVANVEKYIEQEDEMKTWEYPSDVLHELNRMAQADLRDFCLTGELYPEYHHGSGATAEVRRGEGIGRKWENIRFPKQAYELLHRLPGCEPDYTGNHSDVCDISELKSQITFVPKGIDTKRVISAEPTGCVFLQQSVFHAMDRLFEAHPEFGIHLHRQEWSRELASAASILPQDATIELSAASDSVTYTLCKEVYKDTPLWTILEPMRTVGGSLPNDDKIPEQYRGLYVRYEKFMPMGTPSCFPVESHIFSLIVRLAMRRSGVDNYYFTVYGDDISVHLCAEDELLRLLSSLHFQVNLDKSFLSREWFKEACGVEAFHGHDVSPCRISRRYDASKLMSGKYDNCSPDVVGAVDMRNIVYTHGYYSCASYIANNILGRVPKILYTTDENQFGFLCKVPKNRHYLLYQSHWRHKPIRYNDALQCVEYETYKLDLVRKRTSDVELQICEALRALSLRSDTYDSLDDAPSLSITKTKKGTKRFRRNSRVYT</sequence>
<evidence type="ECO:0000256" key="1">
    <source>
        <dbReference type="ARBA" id="ARBA00012494"/>
    </source>
</evidence>
<dbReference type="GO" id="GO:0000166">
    <property type="term" value="F:nucleotide binding"/>
    <property type="evidence" value="ECO:0007669"/>
    <property type="project" value="UniProtKB-KW"/>
</dbReference>
<protein>
    <recommendedName>
        <fullName evidence="1">RNA-directed RNA polymerase</fullName>
        <ecNumber evidence="1">2.7.7.48</ecNumber>
    </recommendedName>
    <alternativeName>
        <fullName evidence="7">RNA replicase beta chain</fullName>
    </alternativeName>
</protein>
<name>A0A142D870_9VIRU</name>
<proteinExistence type="predicted"/>
<comment type="cofactor">
    <cofactor evidence="9">
        <name>Mg(2+)</name>
        <dbReference type="ChEBI" id="CHEBI:18420"/>
    </cofactor>
    <text evidence="9">Binds 2 Mg(2+) per subunit.</text>
</comment>
<keyword evidence="6" id="KW-0693">Viral RNA replication</keyword>
<evidence type="ECO:0000256" key="6">
    <source>
        <dbReference type="ARBA" id="ARBA00022953"/>
    </source>
</evidence>
<evidence type="ECO:0000259" key="10">
    <source>
        <dbReference type="PROSITE" id="PS50522"/>
    </source>
</evidence>
<accession>A0A142D870</accession>
<dbReference type="GO" id="GO:0046872">
    <property type="term" value="F:metal ion binding"/>
    <property type="evidence" value="ECO:0007669"/>
    <property type="project" value="UniProtKB-KW"/>
</dbReference>
<feature type="domain" description="RdRp catalytic" evidence="10">
    <location>
        <begin position="355"/>
        <end position="497"/>
    </location>
</feature>
<dbReference type="InterPro" id="IPR005093">
    <property type="entry name" value="RNArep_beta"/>
</dbReference>
<feature type="non-terminal residue" evidence="11">
    <location>
        <position position="679"/>
    </location>
</feature>
<dbReference type="GO" id="GO:0003968">
    <property type="term" value="F:RNA-directed RNA polymerase activity"/>
    <property type="evidence" value="ECO:0007669"/>
    <property type="project" value="UniProtKB-KW"/>
</dbReference>
<dbReference type="Pfam" id="PF03431">
    <property type="entry name" value="RNA_replicase_B"/>
    <property type="match status" value="1"/>
</dbReference>
<keyword evidence="9" id="KW-0460">Magnesium</keyword>
<keyword evidence="4" id="KW-0548">Nucleotidyltransferase</keyword>
<evidence type="ECO:0000256" key="3">
    <source>
        <dbReference type="ARBA" id="ARBA00022679"/>
    </source>
</evidence>
<evidence type="ECO:0000256" key="4">
    <source>
        <dbReference type="ARBA" id="ARBA00022695"/>
    </source>
</evidence>
<dbReference type="EC" id="2.7.7.48" evidence="1"/>
<dbReference type="EMBL" id="KT462702">
    <property type="protein sequence ID" value="AMQ23539.1"/>
    <property type="molecule type" value="Genomic_RNA"/>
</dbReference>
<keyword evidence="3" id="KW-0808">Transferase</keyword>
<evidence type="ECO:0000256" key="7">
    <source>
        <dbReference type="ARBA" id="ARBA00030248"/>
    </source>
</evidence>